<dbReference type="AlphaFoldDB" id="A0A812SM47"/>
<name>A0A812SM47_9DINO</name>
<comment type="caution">
    <text evidence="3">The sequence shown here is derived from an EMBL/GenBank/DDBJ whole genome shotgun (WGS) entry which is preliminary data.</text>
</comment>
<evidence type="ECO:0000313" key="4">
    <source>
        <dbReference type="Proteomes" id="UP000604046"/>
    </source>
</evidence>
<proteinExistence type="inferred from homology"/>
<keyword evidence="4" id="KW-1185">Reference proteome</keyword>
<dbReference type="Proteomes" id="UP000604046">
    <property type="component" value="Unassembled WGS sequence"/>
</dbReference>
<dbReference type="EMBL" id="CAJNDS010002449">
    <property type="protein sequence ID" value="CAE7480544.1"/>
    <property type="molecule type" value="Genomic_DNA"/>
</dbReference>
<gene>
    <name evidence="3" type="ORF">SNAT2548_LOCUS26982</name>
</gene>
<dbReference type="OrthoDB" id="407921at2759"/>
<evidence type="ECO:0000313" key="3">
    <source>
        <dbReference type="EMBL" id="CAE7480544.1"/>
    </source>
</evidence>
<dbReference type="PANTHER" id="PTHR13225">
    <property type="entry name" value="MISEXPRESSION SUPPRESSOR OF RAS 6"/>
    <property type="match status" value="1"/>
</dbReference>
<dbReference type="PANTHER" id="PTHR13225:SF3">
    <property type="entry name" value="UPF0489 PROTEIN C5ORF22"/>
    <property type="match status" value="1"/>
</dbReference>
<reference evidence="3" key="1">
    <citation type="submission" date="2021-02" db="EMBL/GenBank/DDBJ databases">
        <authorList>
            <person name="Dougan E. K."/>
            <person name="Rhodes N."/>
            <person name="Thang M."/>
            <person name="Chan C."/>
        </authorList>
    </citation>
    <scope>NUCLEOTIDE SEQUENCE</scope>
</reference>
<dbReference type="InterPro" id="IPR024131">
    <property type="entry name" value="UPF0489"/>
</dbReference>
<feature type="compositionally biased region" description="Low complexity" evidence="2">
    <location>
        <begin position="1"/>
        <end position="16"/>
    </location>
</feature>
<evidence type="ECO:0000256" key="1">
    <source>
        <dbReference type="ARBA" id="ARBA00007099"/>
    </source>
</evidence>
<accession>A0A812SM47</accession>
<evidence type="ECO:0000256" key="2">
    <source>
        <dbReference type="SAM" id="MobiDB-lite"/>
    </source>
</evidence>
<sequence>MALAEAATASDAATAPEAKRRKGPTRPLPVFVCEYHDEALRFLHFCIRRRKIPFADLAMVHLDAHPDLSASTKLEADRIYEDPHEVYASLRKENGGIAQWILPAAYGGHLRSVWWVRPPAARQISDGFYGCHVGCGPPGPKSGGPKNGAPDGDAEATAVEGIKISCTEPYFVEDGIYSPQEALRNTKPLDLTVSLLPEDGQPLPAWRSAGGAVS</sequence>
<dbReference type="Pfam" id="PF12640">
    <property type="entry name" value="UPF0489"/>
    <property type="match status" value="1"/>
</dbReference>
<protein>
    <submittedName>
        <fullName evidence="3">Uncharacterized protein</fullName>
    </submittedName>
</protein>
<comment type="similarity">
    <text evidence="1">Belongs to the UPF0489 family.</text>
</comment>
<organism evidence="3 4">
    <name type="scientific">Symbiodinium natans</name>
    <dbReference type="NCBI Taxonomy" id="878477"/>
    <lineage>
        <taxon>Eukaryota</taxon>
        <taxon>Sar</taxon>
        <taxon>Alveolata</taxon>
        <taxon>Dinophyceae</taxon>
        <taxon>Suessiales</taxon>
        <taxon>Symbiodiniaceae</taxon>
        <taxon>Symbiodinium</taxon>
    </lineage>
</organism>
<feature type="region of interest" description="Disordered" evidence="2">
    <location>
        <begin position="1"/>
        <end position="23"/>
    </location>
</feature>